<dbReference type="InterPro" id="IPR002404">
    <property type="entry name" value="IRS_PTB"/>
</dbReference>
<dbReference type="Proteomes" id="UP000027135">
    <property type="component" value="Unassembled WGS sequence"/>
</dbReference>
<organism evidence="4 5">
    <name type="scientific">Zootermopsis nevadensis</name>
    <name type="common">Dampwood termite</name>
    <dbReference type="NCBI Taxonomy" id="136037"/>
    <lineage>
        <taxon>Eukaryota</taxon>
        <taxon>Metazoa</taxon>
        <taxon>Ecdysozoa</taxon>
        <taxon>Arthropoda</taxon>
        <taxon>Hexapoda</taxon>
        <taxon>Insecta</taxon>
        <taxon>Pterygota</taxon>
        <taxon>Neoptera</taxon>
        <taxon>Polyneoptera</taxon>
        <taxon>Dictyoptera</taxon>
        <taxon>Blattodea</taxon>
        <taxon>Blattoidea</taxon>
        <taxon>Termitoidae</taxon>
        <taxon>Termopsidae</taxon>
        <taxon>Zootermopsis</taxon>
    </lineage>
</organism>
<feature type="domain" description="IRS-type PTB" evidence="3">
    <location>
        <begin position="145"/>
        <end position="250"/>
    </location>
</feature>
<dbReference type="PROSITE" id="PS51064">
    <property type="entry name" value="IRS_PTB"/>
    <property type="match status" value="1"/>
</dbReference>
<feature type="compositionally biased region" description="Low complexity" evidence="1">
    <location>
        <begin position="431"/>
        <end position="442"/>
    </location>
</feature>
<dbReference type="STRING" id="136037.A0A067QZR4"/>
<dbReference type="PROSITE" id="PS50003">
    <property type="entry name" value="PH_DOMAIN"/>
    <property type="match status" value="1"/>
</dbReference>
<dbReference type="GO" id="GO:0007169">
    <property type="term" value="P:cell surface receptor protein tyrosine kinase signaling pathway"/>
    <property type="evidence" value="ECO:0007669"/>
    <property type="project" value="TreeGrafter"/>
</dbReference>
<dbReference type="InterPro" id="IPR011993">
    <property type="entry name" value="PH-like_dom_sf"/>
</dbReference>
<dbReference type="FunCoup" id="A0A067QZR4">
    <property type="interactions" value="231"/>
</dbReference>
<feature type="region of interest" description="Disordered" evidence="1">
    <location>
        <begin position="311"/>
        <end position="345"/>
    </location>
</feature>
<dbReference type="PANTHER" id="PTHR21258:SF62">
    <property type="entry name" value="INSULIN RECEPTOR SUBSTRATE 1"/>
    <property type="match status" value="1"/>
</dbReference>
<dbReference type="SMART" id="SM00310">
    <property type="entry name" value="PTBI"/>
    <property type="match status" value="1"/>
</dbReference>
<dbReference type="GO" id="GO:0043410">
    <property type="term" value="P:positive regulation of MAPK cascade"/>
    <property type="evidence" value="ECO:0007669"/>
    <property type="project" value="TreeGrafter"/>
</dbReference>
<dbReference type="GO" id="GO:0005737">
    <property type="term" value="C:cytoplasm"/>
    <property type="evidence" value="ECO:0007669"/>
    <property type="project" value="TreeGrafter"/>
</dbReference>
<dbReference type="SUPFAM" id="SSF50729">
    <property type="entry name" value="PH domain-like"/>
    <property type="match status" value="2"/>
</dbReference>
<gene>
    <name evidence="4" type="ORF">L798_09858</name>
</gene>
<dbReference type="Gene3D" id="2.30.29.30">
    <property type="entry name" value="Pleckstrin-homology domain (PH domain)/Phosphotyrosine-binding domain (PTB)"/>
    <property type="match status" value="2"/>
</dbReference>
<dbReference type="PANTHER" id="PTHR21258">
    <property type="entry name" value="DOCKING PROTEIN RELATED"/>
    <property type="match status" value="1"/>
</dbReference>
<dbReference type="CDD" id="cd00821">
    <property type="entry name" value="PH"/>
    <property type="match status" value="1"/>
</dbReference>
<dbReference type="InParanoid" id="A0A067QZR4"/>
<dbReference type="SMART" id="SM01244">
    <property type="entry name" value="IRS"/>
    <property type="match status" value="1"/>
</dbReference>
<proteinExistence type="predicted"/>
<evidence type="ECO:0000313" key="4">
    <source>
        <dbReference type="EMBL" id="KDR15931.1"/>
    </source>
</evidence>
<keyword evidence="5" id="KW-1185">Reference proteome</keyword>
<evidence type="ECO:0000259" key="3">
    <source>
        <dbReference type="PROSITE" id="PS51064"/>
    </source>
</evidence>
<dbReference type="InterPro" id="IPR050996">
    <property type="entry name" value="Docking_Protein_DOK"/>
</dbReference>
<protein>
    <submittedName>
        <fullName evidence="4">Docking protein 3</fullName>
    </submittedName>
</protein>
<name>A0A067QZR4_ZOONE</name>
<reference evidence="4 5" key="1">
    <citation type="journal article" date="2014" name="Nat. Commun.">
        <title>Molecular traces of alternative social organization in a termite genome.</title>
        <authorList>
            <person name="Terrapon N."/>
            <person name="Li C."/>
            <person name="Robertson H.M."/>
            <person name="Ji L."/>
            <person name="Meng X."/>
            <person name="Booth W."/>
            <person name="Chen Z."/>
            <person name="Childers C.P."/>
            <person name="Glastad K.M."/>
            <person name="Gokhale K."/>
            <person name="Gowin J."/>
            <person name="Gronenberg W."/>
            <person name="Hermansen R.A."/>
            <person name="Hu H."/>
            <person name="Hunt B.G."/>
            <person name="Huylmans A.K."/>
            <person name="Khalil S.M."/>
            <person name="Mitchell R.D."/>
            <person name="Munoz-Torres M.C."/>
            <person name="Mustard J.A."/>
            <person name="Pan H."/>
            <person name="Reese J.T."/>
            <person name="Scharf M.E."/>
            <person name="Sun F."/>
            <person name="Vogel H."/>
            <person name="Xiao J."/>
            <person name="Yang W."/>
            <person name="Yang Z."/>
            <person name="Yang Z."/>
            <person name="Zhou J."/>
            <person name="Zhu J."/>
            <person name="Brent C.S."/>
            <person name="Elsik C.G."/>
            <person name="Goodisman M.A."/>
            <person name="Liberles D.A."/>
            <person name="Roe R.M."/>
            <person name="Vargo E.L."/>
            <person name="Vilcinskas A."/>
            <person name="Wang J."/>
            <person name="Bornberg-Bauer E."/>
            <person name="Korb J."/>
            <person name="Zhang G."/>
            <person name="Liebig J."/>
        </authorList>
    </citation>
    <scope>NUCLEOTIDE SEQUENCE [LARGE SCALE GENOMIC DNA]</scope>
    <source>
        <tissue evidence="4">Whole organism</tissue>
    </source>
</reference>
<feature type="domain" description="PH" evidence="2">
    <location>
        <begin position="16"/>
        <end position="125"/>
    </location>
</feature>
<evidence type="ECO:0000259" key="2">
    <source>
        <dbReference type="PROSITE" id="PS50003"/>
    </source>
</evidence>
<feature type="region of interest" description="Disordered" evidence="1">
    <location>
        <begin position="420"/>
        <end position="442"/>
    </location>
</feature>
<evidence type="ECO:0000313" key="5">
    <source>
        <dbReference type="Proteomes" id="UP000027135"/>
    </source>
</evidence>
<dbReference type="Pfam" id="PF02174">
    <property type="entry name" value="IRS"/>
    <property type="match status" value="1"/>
</dbReference>
<feature type="compositionally biased region" description="Basic residues" evidence="1">
    <location>
        <begin position="325"/>
        <end position="337"/>
    </location>
</feature>
<dbReference type="EMBL" id="KK852811">
    <property type="protein sequence ID" value="KDR15931.1"/>
    <property type="molecule type" value="Genomic_DNA"/>
</dbReference>
<evidence type="ECO:0000256" key="1">
    <source>
        <dbReference type="SAM" id="MobiDB-lite"/>
    </source>
</evidence>
<dbReference type="SMART" id="SM00233">
    <property type="entry name" value="PH"/>
    <property type="match status" value="1"/>
</dbReference>
<dbReference type="OMA" id="MCESKED"/>
<dbReference type="eggNOG" id="KOG4047">
    <property type="taxonomic scope" value="Eukaryota"/>
</dbReference>
<dbReference type="InterPro" id="IPR001849">
    <property type="entry name" value="PH_domain"/>
</dbReference>
<dbReference type="Pfam" id="PF00169">
    <property type="entry name" value="PH"/>
    <property type="match status" value="1"/>
</dbReference>
<dbReference type="AlphaFoldDB" id="A0A067QZR4"/>
<sequence>MVVTCSGSLRIMETEKPFKEGHLLFPPHGVLGQLKKSWHKKFCQLFKSSKNGIERLEVFDNEEEVSRNTTVRIITLENCIKIMQDAQKHQPNVFAIVTKSAIHHFASLSEKEMSDWISAFQSVVFKDDCSRHTIEEDNDLYCSSGEGVFTVNLVPSEASTRCKLEPGPYTLVVASAAIQLRDSQEHRLLFTWPYRYIRRYGYREGKFIFEAGRKCDTGEGVFHLEHSNQQEIFRCLSSKMKSMRKLLSGEAPSTPIIMCGDNQFQAALSMEARSRSPLPPSPTSATPILDLDISAMSQSSIKPLISPITENKPLVTNSTPPLIKPKPRPSKPPRKHVQPTATPKKIKESDDLALDCGGFGRYRKLQNSYILPVLAIPSAVTTPVSENPKPLAYDKVEIRKEAWRTMGVTDLAHTERQFVASDTEEETDGNPAAVPEPVSSSSVRPPCSKILLTQISSKLESMEDYDKLQHFGSSSKLNSNPGYRLIPPASAPPPVPAVPVDLHPSWNEYDVIDEKMQACRMADDSHHGYGMIRKKSTPNAQNDLGPNHKVYNEQEYAVVQKPKRV</sequence>
<accession>A0A067QZR4</accession>
<dbReference type="GO" id="GO:0007265">
    <property type="term" value="P:Ras protein signal transduction"/>
    <property type="evidence" value="ECO:0007669"/>
    <property type="project" value="TreeGrafter"/>
</dbReference>
<feature type="region of interest" description="Disordered" evidence="1">
    <location>
        <begin position="530"/>
        <end position="552"/>
    </location>
</feature>
<dbReference type="OrthoDB" id="6243387at2759"/>